<evidence type="ECO:0000256" key="2">
    <source>
        <dbReference type="ARBA" id="ARBA00010446"/>
    </source>
</evidence>
<keyword evidence="3 7" id="KW-0134">Cell wall</keyword>
<dbReference type="EMBL" id="BFAD01000013">
    <property type="protein sequence ID" value="GBE88400.1"/>
    <property type="molecule type" value="Genomic_DNA"/>
</dbReference>
<proteinExistence type="inferred from homology"/>
<gene>
    <name evidence="8" type="ORF">SCP_1302150</name>
</gene>
<dbReference type="InterPro" id="IPR019778">
    <property type="entry name" value="Class_I_Hydrophobin_CS"/>
</dbReference>
<comment type="subcellular location">
    <subcellularLocation>
        <location evidence="1 7">Secreted</location>
        <location evidence="1 7">Cell wall</location>
    </subcellularLocation>
</comment>
<dbReference type="GO" id="GO:0009277">
    <property type="term" value="C:fungal-type cell wall"/>
    <property type="evidence" value="ECO:0007669"/>
    <property type="project" value="InterPro"/>
</dbReference>
<dbReference type="STRING" id="139825.A0A401H216"/>
<evidence type="ECO:0000256" key="7">
    <source>
        <dbReference type="RuleBase" id="RU365009"/>
    </source>
</evidence>
<dbReference type="InterPro" id="IPR001338">
    <property type="entry name" value="Class_I_Hydrophobin"/>
</dbReference>
<dbReference type="PROSITE" id="PS00956">
    <property type="entry name" value="HYDROPHOBIN"/>
    <property type="match status" value="1"/>
</dbReference>
<keyword evidence="4 7" id="KW-0964">Secreted</keyword>
<dbReference type="InParanoid" id="A0A401H216"/>
<feature type="signal peptide" evidence="7">
    <location>
        <begin position="1"/>
        <end position="18"/>
    </location>
</feature>
<dbReference type="OrthoDB" id="4225815at2759"/>
<keyword evidence="6 7" id="KW-1015">Disulfide bond</keyword>
<keyword evidence="9" id="KW-1185">Reference proteome</keyword>
<comment type="caution">
    <text evidence="8">The sequence shown here is derived from an EMBL/GenBank/DDBJ whole genome shotgun (WGS) entry which is preliminary data.</text>
</comment>
<dbReference type="Pfam" id="PF01185">
    <property type="entry name" value="Hydrophobin"/>
    <property type="match status" value="1"/>
</dbReference>
<evidence type="ECO:0000256" key="1">
    <source>
        <dbReference type="ARBA" id="ARBA00004191"/>
    </source>
</evidence>
<comment type="similarity">
    <text evidence="2 7">Belongs to the fungal hydrophobin family.</text>
</comment>
<evidence type="ECO:0000256" key="4">
    <source>
        <dbReference type="ARBA" id="ARBA00022525"/>
    </source>
</evidence>
<dbReference type="GO" id="GO:0005199">
    <property type="term" value="F:structural constituent of cell wall"/>
    <property type="evidence" value="ECO:0007669"/>
    <property type="project" value="InterPro"/>
</dbReference>
<evidence type="ECO:0000256" key="5">
    <source>
        <dbReference type="ARBA" id="ARBA00022729"/>
    </source>
</evidence>
<evidence type="ECO:0000256" key="3">
    <source>
        <dbReference type="ARBA" id="ARBA00022512"/>
    </source>
</evidence>
<accession>A0A401H216</accession>
<protein>
    <recommendedName>
        <fullName evidence="7">Hydrophobin</fullName>
    </recommendedName>
</protein>
<sequence>MFSRVAAISFLALPLLAATNPVELAVRQSACSVGSFECCDNTVDPNSSKGEQILGLLGLLGITDLIGMDCSPIASGDTCNASPVCCTDNSSYNFISLGCIPISL</sequence>
<feature type="chain" id="PRO_5018823631" description="Hydrophobin" evidence="7">
    <location>
        <begin position="19"/>
        <end position="104"/>
    </location>
</feature>
<reference evidence="8 9" key="1">
    <citation type="journal article" date="2018" name="Sci. Rep.">
        <title>Genome sequence of the cauliflower mushroom Sparassis crispa (Hanabiratake) and its association with beneficial usage.</title>
        <authorList>
            <person name="Kiyama R."/>
            <person name="Furutani Y."/>
            <person name="Kawaguchi K."/>
            <person name="Nakanishi T."/>
        </authorList>
    </citation>
    <scope>NUCLEOTIDE SEQUENCE [LARGE SCALE GENOMIC DNA]</scope>
</reference>
<evidence type="ECO:0000313" key="8">
    <source>
        <dbReference type="EMBL" id="GBE88400.1"/>
    </source>
</evidence>
<organism evidence="8 9">
    <name type="scientific">Sparassis crispa</name>
    <dbReference type="NCBI Taxonomy" id="139825"/>
    <lineage>
        <taxon>Eukaryota</taxon>
        <taxon>Fungi</taxon>
        <taxon>Dikarya</taxon>
        <taxon>Basidiomycota</taxon>
        <taxon>Agaricomycotina</taxon>
        <taxon>Agaricomycetes</taxon>
        <taxon>Polyporales</taxon>
        <taxon>Sparassidaceae</taxon>
        <taxon>Sparassis</taxon>
    </lineage>
</organism>
<keyword evidence="5 7" id="KW-0732">Signal</keyword>
<name>A0A401H216_9APHY</name>
<dbReference type="RefSeq" id="XP_027619313.1">
    <property type="nucleotide sequence ID" value="XM_027763512.1"/>
</dbReference>
<evidence type="ECO:0000256" key="6">
    <source>
        <dbReference type="ARBA" id="ARBA00023157"/>
    </source>
</evidence>
<dbReference type="Proteomes" id="UP000287166">
    <property type="component" value="Unassembled WGS sequence"/>
</dbReference>
<dbReference type="AlphaFoldDB" id="A0A401H216"/>
<dbReference type="CDD" id="cd23507">
    <property type="entry name" value="hydrophobin_I"/>
    <property type="match status" value="1"/>
</dbReference>
<evidence type="ECO:0000313" key="9">
    <source>
        <dbReference type="Proteomes" id="UP000287166"/>
    </source>
</evidence>
<dbReference type="SMART" id="SM00075">
    <property type="entry name" value="HYDRO"/>
    <property type="match status" value="1"/>
</dbReference>
<dbReference type="GeneID" id="38785317"/>